<dbReference type="Proteomes" id="UP000094329">
    <property type="component" value="Unassembled WGS sequence"/>
</dbReference>
<dbReference type="RefSeq" id="WP_069314439.1">
    <property type="nucleotide sequence ID" value="NZ_MDTU01000006.1"/>
</dbReference>
<comment type="caution">
    <text evidence="1">The sequence shown here is derived from an EMBL/GenBank/DDBJ whole genome shotgun (WGS) entry which is preliminary data.</text>
</comment>
<dbReference type="Gene3D" id="2.60.200.60">
    <property type="match status" value="1"/>
</dbReference>
<evidence type="ECO:0008006" key="3">
    <source>
        <dbReference type="Google" id="ProtNLM"/>
    </source>
</evidence>
<dbReference type="CDD" id="cd14737">
    <property type="entry name" value="PAAR_1"/>
    <property type="match status" value="1"/>
</dbReference>
<accession>A0ABX3A0D9</accession>
<dbReference type="EMBL" id="MDTU01000006">
    <property type="protein sequence ID" value="ODN41166.1"/>
    <property type="molecule type" value="Genomic_DNA"/>
</dbReference>
<protein>
    <recommendedName>
        <fullName evidence="3">PaaR repeat-containing protein</fullName>
    </recommendedName>
</protein>
<evidence type="ECO:0000313" key="2">
    <source>
        <dbReference type="Proteomes" id="UP000094329"/>
    </source>
</evidence>
<organism evidence="1 2">
    <name type="scientific">Piscirickettsia litoralis</name>
    <dbReference type="NCBI Taxonomy" id="1891921"/>
    <lineage>
        <taxon>Bacteria</taxon>
        <taxon>Pseudomonadati</taxon>
        <taxon>Pseudomonadota</taxon>
        <taxon>Gammaproteobacteria</taxon>
        <taxon>Thiotrichales</taxon>
        <taxon>Piscirickettsiaceae</taxon>
        <taxon>Piscirickettsia</taxon>
    </lineage>
</organism>
<gene>
    <name evidence="1" type="ORF">BGC07_17995</name>
</gene>
<evidence type="ECO:0000313" key="1">
    <source>
        <dbReference type="EMBL" id="ODN41166.1"/>
    </source>
</evidence>
<dbReference type="Pfam" id="PF05488">
    <property type="entry name" value="PAAR_motif"/>
    <property type="match status" value="1"/>
</dbReference>
<keyword evidence="2" id="KW-1185">Reference proteome</keyword>
<dbReference type="InterPro" id="IPR008727">
    <property type="entry name" value="PAAR_motif"/>
</dbReference>
<reference evidence="1 2" key="1">
    <citation type="submission" date="2016-08" db="EMBL/GenBank/DDBJ databases">
        <title>Draft genome sequence of Candidatus Piscirickettsia litoralis, from seawater.</title>
        <authorList>
            <person name="Wan X."/>
            <person name="Lee A.J."/>
            <person name="Hou S."/>
            <person name="Donachie S.P."/>
        </authorList>
    </citation>
    <scope>NUCLEOTIDE SEQUENCE [LARGE SCALE GENOMIC DNA]</scope>
    <source>
        <strain evidence="1 2">Y2</strain>
    </source>
</reference>
<sequence>MANLAVRLNDFSSGHGCFPPQVATSACSKVFIEGKLAVRIGDSWSPHTCGSNTHDAVSSVGSMKVMIEGKGVVRANDPLSCGSMAQSGATKVYIG</sequence>
<proteinExistence type="predicted"/>
<dbReference type="PROSITE" id="PS51257">
    <property type="entry name" value="PROKAR_LIPOPROTEIN"/>
    <property type="match status" value="1"/>
</dbReference>
<name>A0ABX3A0D9_9GAMM</name>